<keyword evidence="6" id="KW-0812">Transmembrane</keyword>
<keyword evidence="11" id="KW-0503">Monooxygenase</keyword>
<feature type="binding site" description="axial binding residue" evidence="13">
    <location>
        <position position="481"/>
    </location>
    <ligand>
        <name>heme</name>
        <dbReference type="ChEBI" id="CHEBI:30413"/>
    </ligand>
    <ligandPart>
        <name>Fe</name>
        <dbReference type="ChEBI" id="CHEBI:18248"/>
    </ligandPart>
</feature>
<dbReference type="PRINTS" id="PR00465">
    <property type="entry name" value="EP450IV"/>
</dbReference>
<evidence type="ECO:0000256" key="4">
    <source>
        <dbReference type="ARBA" id="ARBA00010617"/>
    </source>
</evidence>
<evidence type="ECO:0000313" key="15">
    <source>
        <dbReference type="Proteomes" id="UP001221142"/>
    </source>
</evidence>
<evidence type="ECO:0000256" key="9">
    <source>
        <dbReference type="ARBA" id="ARBA00023002"/>
    </source>
</evidence>
<comment type="caution">
    <text evidence="14">The sequence shown here is derived from an EMBL/GenBank/DDBJ whole genome shotgun (WGS) entry which is preliminary data.</text>
</comment>
<comment type="cofactor">
    <cofactor evidence="1 13">
        <name>heme</name>
        <dbReference type="ChEBI" id="CHEBI:30413"/>
    </cofactor>
</comment>
<dbReference type="Pfam" id="PF00067">
    <property type="entry name" value="p450"/>
    <property type="match status" value="1"/>
</dbReference>
<keyword evidence="9" id="KW-0560">Oxidoreductase</keyword>
<evidence type="ECO:0000256" key="10">
    <source>
        <dbReference type="ARBA" id="ARBA00023004"/>
    </source>
</evidence>
<keyword evidence="15" id="KW-1185">Reference proteome</keyword>
<dbReference type="InterPro" id="IPR036396">
    <property type="entry name" value="Cyt_P450_sf"/>
</dbReference>
<keyword evidence="8" id="KW-1133">Transmembrane helix</keyword>
<evidence type="ECO:0000256" key="5">
    <source>
        <dbReference type="ARBA" id="ARBA00022617"/>
    </source>
</evidence>
<dbReference type="PANTHER" id="PTHR24305">
    <property type="entry name" value="CYTOCHROME P450"/>
    <property type="match status" value="1"/>
</dbReference>
<dbReference type="InterPro" id="IPR001128">
    <property type="entry name" value="Cyt_P450"/>
</dbReference>
<keyword evidence="10 13" id="KW-0408">Iron</keyword>
<keyword evidence="5 13" id="KW-0349">Heme</keyword>
<evidence type="ECO:0000256" key="12">
    <source>
        <dbReference type="ARBA" id="ARBA00023136"/>
    </source>
</evidence>
<dbReference type="PANTHER" id="PTHR24305:SF166">
    <property type="entry name" value="CYTOCHROME P450 12A4, MITOCHONDRIAL-RELATED"/>
    <property type="match status" value="1"/>
</dbReference>
<dbReference type="AlphaFoldDB" id="A0AAD7B3B8"/>
<proteinExistence type="inferred from homology"/>
<dbReference type="PRINTS" id="PR00385">
    <property type="entry name" value="P450"/>
</dbReference>
<comment type="pathway">
    <text evidence="3">Secondary metabolite biosynthesis; terpenoid biosynthesis.</text>
</comment>
<dbReference type="GO" id="GO:0020037">
    <property type="term" value="F:heme binding"/>
    <property type="evidence" value="ECO:0007669"/>
    <property type="project" value="InterPro"/>
</dbReference>
<comment type="similarity">
    <text evidence="4">Belongs to the cytochrome P450 family.</text>
</comment>
<evidence type="ECO:0000256" key="6">
    <source>
        <dbReference type="ARBA" id="ARBA00022692"/>
    </source>
</evidence>
<organism evidence="14 15">
    <name type="scientific">Roridomyces roridus</name>
    <dbReference type="NCBI Taxonomy" id="1738132"/>
    <lineage>
        <taxon>Eukaryota</taxon>
        <taxon>Fungi</taxon>
        <taxon>Dikarya</taxon>
        <taxon>Basidiomycota</taxon>
        <taxon>Agaricomycotina</taxon>
        <taxon>Agaricomycetes</taxon>
        <taxon>Agaricomycetidae</taxon>
        <taxon>Agaricales</taxon>
        <taxon>Marasmiineae</taxon>
        <taxon>Mycenaceae</taxon>
        <taxon>Roridomyces</taxon>
    </lineage>
</organism>
<evidence type="ECO:0000313" key="14">
    <source>
        <dbReference type="EMBL" id="KAJ7609498.1"/>
    </source>
</evidence>
<evidence type="ECO:0000256" key="8">
    <source>
        <dbReference type="ARBA" id="ARBA00022989"/>
    </source>
</evidence>
<dbReference type="GO" id="GO:0004497">
    <property type="term" value="F:monooxygenase activity"/>
    <property type="evidence" value="ECO:0007669"/>
    <property type="project" value="UniProtKB-KW"/>
</dbReference>
<name>A0AAD7B3B8_9AGAR</name>
<gene>
    <name evidence="14" type="ORF">FB45DRAFT_762439</name>
</gene>
<dbReference type="GO" id="GO:0016705">
    <property type="term" value="F:oxidoreductase activity, acting on paired donors, with incorporation or reduction of molecular oxygen"/>
    <property type="evidence" value="ECO:0007669"/>
    <property type="project" value="InterPro"/>
</dbReference>
<evidence type="ECO:0000256" key="7">
    <source>
        <dbReference type="ARBA" id="ARBA00022723"/>
    </source>
</evidence>
<dbReference type="CDD" id="cd11069">
    <property type="entry name" value="CYP_FUM15-like"/>
    <property type="match status" value="1"/>
</dbReference>
<reference evidence="14" key="1">
    <citation type="submission" date="2023-03" db="EMBL/GenBank/DDBJ databases">
        <title>Massive genome expansion in bonnet fungi (Mycena s.s.) driven by repeated elements and novel gene families across ecological guilds.</title>
        <authorList>
            <consortium name="Lawrence Berkeley National Laboratory"/>
            <person name="Harder C.B."/>
            <person name="Miyauchi S."/>
            <person name="Viragh M."/>
            <person name="Kuo A."/>
            <person name="Thoen E."/>
            <person name="Andreopoulos B."/>
            <person name="Lu D."/>
            <person name="Skrede I."/>
            <person name="Drula E."/>
            <person name="Henrissat B."/>
            <person name="Morin E."/>
            <person name="Kohler A."/>
            <person name="Barry K."/>
            <person name="LaButti K."/>
            <person name="Morin E."/>
            <person name="Salamov A."/>
            <person name="Lipzen A."/>
            <person name="Mereny Z."/>
            <person name="Hegedus B."/>
            <person name="Baldrian P."/>
            <person name="Stursova M."/>
            <person name="Weitz H."/>
            <person name="Taylor A."/>
            <person name="Grigoriev I.V."/>
            <person name="Nagy L.G."/>
            <person name="Martin F."/>
            <person name="Kauserud H."/>
        </authorList>
    </citation>
    <scope>NUCLEOTIDE SEQUENCE</scope>
    <source>
        <strain evidence="14">9284</strain>
    </source>
</reference>
<evidence type="ECO:0000256" key="11">
    <source>
        <dbReference type="ARBA" id="ARBA00023033"/>
    </source>
</evidence>
<keyword evidence="7 13" id="KW-0479">Metal-binding</keyword>
<evidence type="ECO:0000256" key="3">
    <source>
        <dbReference type="ARBA" id="ARBA00004721"/>
    </source>
</evidence>
<dbReference type="GO" id="GO:0016020">
    <property type="term" value="C:membrane"/>
    <property type="evidence" value="ECO:0007669"/>
    <property type="project" value="UniProtKB-SubCell"/>
</dbReference>
<accession>A0AAD7B3B8</accession>
<sequence length="546" mass="61058">MIVLLVQLLLPIALTLLGYTIFHALHFLYHELTSPLRFVAGPSNSSIVFGNSKEMVGFFSFSTATIANWRKEFGGTLRDFGGFRLISELETQDLKALSHIFANPHVYMKAFGNVGTEQLLGKGLVSVELGPHQQQRRLLNPAFGTAQIRLLMEVFVEKSIQVRDIWARQIDSAQGTDRTTRIDVCSWLRRAALDIIGEAGFNHHFNTLDEGGSPDELDEALTELFHSPRSHRLMFIMQAQSRVRILRHLPIPGAGVRDRAREKMLSIGKKIVERNLAAMKEDGQTALGGKRDLLSVLLKANLSPDVPESQRLTEHEVIAQIPTFLFAGHETSSSAVTWALHALSLNPGVQTKLRDELFTLATDNPSMDELNSLPYLESVVRETMRVHSPVPSIQRQAVRDDVLPLSTPYIDREGREHESLPIPKGQIMSIPILAVNTSEEIWGADAKVFRPERWDRIPETTNSVPGVWAHLMTFFAGPHHCIGFRFSLVEIKALLFVLLRAFEFEPAVAKEEIIPSILGLMRPVVGGLDKGSSLPLIVKRHRARDD</sequence>
<dbReference type="GO" id="GO:0005506">
    <property type="term" value="F:iron ion binding"/>
    <property type="evidence" value="ECO:0007669"/>
    <property type="project" value="InterPro"/>
</dbReference>
<dbReference type="SUPFAM" id="SSF48264">
    <property type="entry name" value="Cytochrome P450"/>
    <property type="match status" value="1"/>
</dbReference>
<evidence type="ECO:0000256" key="13">
    <source>
        <dbReference type="PIRSR" id="PIRSR602403-1"/>
    </source>
</evidence>
<evidence type="ECO:0000256" key="1">
    <source>
        <dbReference type="ARBA" id="ARBA00001971"/>
    </source>
</evidence>
<evidence type="ECO:0000256" key="2">
    <source>
        <dbReference type="ARBA" id="ARBA00004370"/>
    </source>
</evidence>
<keyword evidence="12" id="KW-0472">Membrane</keyword>
<dbReference type="InterPro" id="IPR050121">
    <property type="entry name" value="Cytochrome_P450_monoxygenase"/>
</dbReference>
<dbReference type="EMBL" id="JARKIF010000040">
    <property type="protein sequence ID" value="KAJ7609498.1"/>
    <property type="molecule type" value="Genomic_DNA"/>
</dbReference>
<comment type="subcellular location">
    <subcellularLocation>
        <location evidence="2">Membrane</location>
    </subcellularLocation>
</comment>
<dbReference type="Gene3D" id="1.10.630.10">
    <property type="entry name" value="Cytochrome P450"/>
    <property type="match status" value="1"/>
</dbReference>
<protein>
    <submittedName>
        <fullName evidence="14">Cytochrome P450</fullName>
    </submittedName>
</protein>
<dbReference type="Proteomes" id="UP001221142">
    <property type="component" value="Unassembled WGS sequence"/>
</dbReference>
<dbReference type="InterPro" id="IPR002403">
    <property type="entry name" value="Cyt_P450_E_grp-IV"/>
</dbReference>